<feature type="transmembrane region" description="Helical" evidence="5">
    <location>
        <begin position="251"/>
        <end position="272"/>
    </location>
</feature>
<feature type="transmembrane region" description="Helical" evidence="5">
    <location>
        <begin position="490"/>
        <end position="509"/>
    </location>
</feature>
<evidence type="ECO:0000313" key="8">
    <source>
        <dbReference type="Proteomes" id="UP000759537"/>
    </source>
</evidence>
<accession>A0A9P5MZG4</accession>
<feature type="transmembrane region" description="Helical" evidence="5">
    <location>
        <begin position="182"/>
        <end position="200"/>
    </location>
</feature>
<dbReference type="AlphaFoldDB" id="A0A9P5MZG4"/>
<feature type="domain" description="Major facilitator superfamily (MFS) profile" evidence="6">
    <location>
        <begin position="30"/>
        <end position="514"/>
    </location>
</feature>
<evidence type="ECO:0000256" key="4">
    <source>
        <dbReference type="ARBA" id="ARBA00023136"/>
    </source>
</evidence>
<gene>
    <name evidence="7" type="ORF">DFH94DRAFT_626881</name>
</gene>
<comment type="subcellular location">
    <subcellularLocation>
        <location evidence="1">Membrane</location>
        <topology evidence="1">Multi-pass membrane protein</topology>
    </subcellularLocation>
</comment>
<evidence type="ECO:0000256" key="1">
    <source>
        <dbReference type="ARBA" id="ARBA00004141"/>
    </source>
</evidence>
<feature type="transmembrane region" description="Helical" evidence="5">
    <location>
        <begin position="292"/>
        <end position="313"/>
    </location>
</feature>
<evidence type="ECO:0000313" key="7">
    <source>
        <dbReference type="EMBL" id="KAF8482464.1"/>
    </source>
</evidence>
<evidence type="ECO:0000256" key="2">
    <source>
        <dbReference type="ARBA" id="ARBA00022692"/>
    </source>
</evidence>
<dbReference type="SUPFAM" id="SSF103473">
    <property type="entry name" value="MFS general substrate transporter"/>
    <property type="match status" value="1"/>
</dbReference>
<proteinExistence type="predicted"/>
<feature type="transmembrane region" description="Helical" evidence="5">
    <location>
        <begin position="64"/>
        <end position="88"/>
    </location>
</feature>
<feature type="transmembrane region" description="Helical" evidence="5">
    <location>
        <begin position="25"/>
        <end position="52"/>
    </location>
</feature>
<dbReference type="Pfam" id="PF07690">
    <property type="entry name" value="MFS_1"/>
    <property type="match status" value="1"/>
</dbReference>
<dbReference type="Gene3D" id="1.20.1250.20">
    <property type="entry name" value="MFS general substrate transporter like domains"/>
    <property type="match status" value="1"/>
</dbReference>
<dbReference type="PROSITE" id="PS50850">
    <property type="entry name" value="MFS"/>
    <property type="match status" value="1"/>
</dbReference>
<feature type="transmembrane region" description="Helical" evidence="5">
    <location>
        <begin position="152"/>
        <end position="170"/>
    </location>
</feature>
<comment type="caution">
    <text evidence="7">The sequence shown here is derived from an EMBL/GenBank/DDBJ whole genome shotgun (WGS) entry which is preliminary data.</text>
</comment>
<dbReference type="GO" id="GO:0005886">
    <property type="term" value="C:plasma membrane"/>
    <property type="evidence" value="ECO:0007669"/>
    <property type="project" value="TreeGrafter"/>
</dbReference>
<dbReference type="InterPro" id="IPR020846">
    <property type="entry name" value="MFS_dom"/>
</dbReference>
<reference evidence="7" key="2">
    <citation type="journal article" date="2020" name="Nat. Commun.">
        <title>Large-scale genome sequencing of mycorrhizal fungi provides insights into the early evolution of symbiotic traits.</title>
        <authorList>
            <person name="Miyauchi S."/>
            <person name="Kiss E."/>
            <person name="Kuo A."/>
            <person name="Drula E."/>
            <person name="Kohler A."/>
            <person name="Sanchez-Garcia M."/>
            <person name="Morin E."/>
            <person name="Andreopoulos B."/>
            <person name="Barry K.W."/>
            <person name="Bonito G."/>
            <person name="Buee M."/>
            <person name="Carver A."/>
            <person name="Chen C."/>
            <person name="Cichocki N."/>
            <person name="Clum A."/>
            <person name="Culley D."/>
            <person name="Crous P.W."/>
            <person name="Fauchery L."/>
            <person name="Girlanda M."/>
            <person name="Hayes R.D."/>
            <person name="Keri Z."/>
            <person name="LaButti K."/>
            <person name="Lipzen A."/>
            <person name="Lombard V."/>
            <person name="Magnuson J."/>
            <person name="Maillard F."/>
            <person name="Murat C."/>
            <person name="Nolan M."/>
            <person name="Ohm R.A."/>
            <person name="Pangilinan J."/>
            <person name="Pereira M.F."/>
            <person name="Perotto S."/>
            <person name="Peter M."/>
            <person name="Pfister S."/>
            <person name="Riley R."/>
            <person name="Sitrit Y."/>
            <person name="Stielow J.B."/>
            <person name="Szollosi G."/>
            <person name="Zifcakova L."/>
            <person name="Stursova M."/>
            <person name="Spatafora J.W."/>
            <person name="Tedersoo L."/>
            <person name="Vaario L.M."/>
            <person name="Yamada A."/>
            <person name="Yan M."/>
            <person name="Wang P."/>
            <person name="Xu J."/>
            <person name="Bruns T."/>
            <person name="Baldrian P."/>
            <person name="Vilgalys R."/>
            <person name="Dunand C."/>
            <person name="Henrissat B."/>
            <person name="Grigoriev I.V."/>
            <person name="Hibbett D."/>
            <person name="Nagy L.G."/>
            <person name="Martin F.M."/>
        </authorList>
    </citation>
    <scope>NUCLEOTIDE SEQUENCE</scope>
    <source>
        <strain evidence="7">Prilba</strain>
    </source>
</reference>
<keyword evidence="4 5" id="KW-0472">Membrane</keyword>
<feature type="transmembrane region" description="Helical" evidence="5">
    <location>
        <begin position="325"/>
        <end position="346"/>
    </location>
</feature>
<dbReference type="GO" id="GO:0022857">
    <property type="term" value="F:transmembrane transporter activity"/>
    <property type="evidence" value="ECO:0007669"/>
    <property type="project" value="InterPro"/>
</dbReference>
<feature type="transmembrane region" description="Helical" evidence="5">
    <location>
        <begin position="352"/>
        <end position="371"/>
    </location>
</feature>
<evidence type="ECO:0000256" key="3">
    <source>
        <dbReference type="ARBA" id="ARBA00022989"/>
    </source>
</evidence>
<reference evidence="7" key="1">
    <citation type="submission" date="2019-10" db="EMBL/GenBank/DDBJ databases">
        <authorList>
            <consortium name="DOE Joint Genome Institute"/>
            <person name="Kuo A."/>
            <person name="Miyauchi S."/>
            <person name="Kiss E."/>
            <person name="Drula E."/>
            <person name="Kohler A."/>
            <person name="Sanchez-Garcia M."/>
            <person name="Andreopoulos B."/>
            <person name="Barry K.W."/>
            <person name="Bonito G."/>
            <person name="Buee M."/>
            <person name="Carver A."/>
            <person name="Chen C."/>
            <person name="Cichocki N."/>
            <person name="Clum A."/>
            <person name="Culley D."/>
            <person name="Crous P.W."/>
            <person name="Fauchery L."/>
            <person name="Girlanda M."/>
            <person name="Hayes R."/>
            <person name="Keri Z."/>
            <person name="LaButti K."/>
            <person name="Lipzen A."/>
            <person name="Lombard V."/>
            <person name="Magnuson J."/>
            <person name="Maillard F."/>
            <person name="Morin E."/>
            <person name="Murat C."/>
            <person name="Nolan M."/>
            <person name="Ohm R."/>
            <person name="Pangilinan J."/>
            <person name="Pereira M."/>
            <person name="Perotto S."/>
            <person name="Peter M."/>
            <person name="Riley R."/>
            <person name="Sitrit Y."/>
            <person name="Stielow B."/>
            <person name="Szollosi G."/>
            <person name="Zifcakova L."/>
            <person name="Stursova M."/>
            <person name="Spatafora J.W."/>
            <person name="Tedersoo L."/>
            <person name="Vaario L.-M."/>
            <person name="Yamada A."/>
            <person name="Yan M."/>
            <person name="Wang P."/>
            <person name="Xu J."/>
            <person name="Bruns T."/>
            <person name="Baldrian P."/>
            <person name="Vilgalys R."/>
            <person name="Henrissat B."/>
            <person name="Grigoriev I.V."/>
            <person name="Hibbett D."/>
            <person name="Nagy L.G."/>
            <person name="Martin F.M."/>
        </authorList>
    </citation>
    <scope>NUCLEOTIDE SEQUENCE</scope>
    <source>
        <strain evidence="7">Prilba</strain>
    </source>
</reference>
<keyword evidence="3 5" id="KW-1133">Transmembrane helix</keyword>
<sequence>MDSPPSRPSSPKPSDDLSHGVPKDWKFWCIIFSVALSIFLTAIEFTSIGAALPTIAHSLKGEQFIWVGSAYALGETALVPLCGGLSQIIGRQPIMLSALSLFALGSTICGAASTMNMLIAGRGIQGLGAGAITSSMQIILSDLVTLRERGTFSGLMALSWAIGGGVGPVIGGSLAQSGKWRWLFYLNPPICAFNAIMVLLFLRLKTPPATLREKLSKMDIIGNFLVTGSTTSVVIGLTWGGVQYPWLSGHVLSPLVIGLIGLVVFIIYEIYFCKPPVVPIVLRMDWTGASGYIQSFLIAMVLATLSYWFPIFFEACKDKSPSIAGVDIFGLSYSISLIAIMAGIAVKKTGNYSIPIYSGWMLTIIGAGLLTTLRADSSLAKSVGFQIVIGGGVGIVYVATLFPILASLPVTQSAPAMALYVFSRNFGYIWGVTAGGAIIQNELKRNLPASFLTQFPQGVEIAFETIPVIPSLEQPLKDAVRNAFGTTLKVIWQLVLGVAMAGSLCSIGMKQLQLHTKIDKDWGRDESAVNYKWSRASQPAQQTENMKEALSA</sequence>
<dbReference type="InterPro" id="IPR011701">
    <property type="entry name" value="MFS"/>
</dbReference>
<dbReference type="PRINTS" id="PR01036">
    <property type="entry name" value="TCRTETB"/>
</dbReference>
<keyword evidence="8" id="KW-1185">Reference proteome</keyword>
<dbReference type="InterPro" id="IPR036259">
    <property type="entry name" value="MFS_trans_sf"/>
</dbReference>
<dbReference type="EMBL" id="WHVB01000005">
    <property type="protein sequence ID" value="KAF8482464.1"/>
    <property type="molecule type" value="Genomic_DNA"/>
</dbReference>
<evidence type="ECO:0000259" key="6">
    <source>
        <dbReference type="PROSITE" id="PS50850"/>
    </source>
</evidence>
<name>A0A9P5MZG4_9AGAM</name>
<protein>
    <submittedName>
        <fullName evidence="7">Major facilitator superfamily domain-containing protein</fullName>
    </submittedName>
</protein>
<keyword evidence="2 5" id="KW-0812">Transmembrane</keyword>
<dbReference type="PANTHER" id="PTHR23501">
    <property type="entry name" value="MAJOR FACILITATOR SUPERFAMILY"/>
    <property type="match status" value="1"/>
</dbReference>
<dbReference type="Proteomes" id="UP000759537">
    <property type="component" value="Unassembled WGS sequence"/>
</dbReference>
<dbReference type="OrthoDB" id="3437016at2759"/>
<evidence type="ECO:0000256" key="5">
    <source>
        <dbReference type="SAM" id="Phobius"/>
    </source>
</evidence>
<feature type="transmembrane region" description="Helical" evidence="5">
    <location>
        <begin position="127"/>
        <end position="146"/>
    </location>
</feature>
<dbReference type="PANTHER" id="PTHR23501:SF102">
    <property type="entry name" value="DRUG TRANSPORTER, PUTATIVE (AFU_ORTHOLOGUE AFUA_3G08530)-RELATED"/>
    <property type="match status" value="1"/>
</dbReference>
<organism evidence="7 8">
    <name type="scientific">Russula ochroleuca</name>
    <dbReference type="NCBI Taxonomy" id="152965"/>
    <lineage>
        <taxon>Eukaryota</taxon>
        <taxon>Fungi</taxon>
        <taxon>Dikarya</taxon>
        <taxon>Basidiomycota</taxon>
        <taxon>Agaricomycotina</taxon>
        <taxon>Agaricomycetes</taxon>
        <taxon>Russulales</taxon>
        <taxon>Russulaceae</taxon>
        <taxon>Russula</taxon>
    </lineage>
</organism>
<feature type="transmembrane region" description="Helical" evidence="5">
    <location>
        <begin position="94"/>
        <end position="115"/>
    </location>
</feature>
<feature type="transmembrane region" description="Helical" evidence="5">
    <location>
        <begin position="383"/>
        <end position="405"/>
    </location>
</feature>
<feature type="transmembrane region" description="Helical" evidence="5">
    <location>
        <begin position="220"/>
        <end position="239"/>
    </location>
</feature>